<feature type="region of interest" description="Disordered" evidence="10">
    <location>
        <begin position="1498"/>
        <end position="1582"/>
    </location>
</feature>
<keyword evidence="6" id="KW-0805">Transcription regulation</keyword>
<evidence type="ECO:0000313" key="13">
    <source>
        <dbReference type="EMBL" id="GCC22832.1"/>
    </source>
</evidence>
<feature type="domain" description="C2H2-type" evidence="11">
    <location>
        <begin position="217"/>
        <end position="244"/>
    </location>
</feature>
<evidence type="ECO:0000256" key="3">
    <source>
        <dbReference type="ARBA" id="ARBA00022737"/>
    </source>
</evidence>
<feature type="region of interest" description="Disordered" evidence="10">
    <location>
        <begin position="1304"/>
        <end position="1329"/>
    </location>
</feature>
<feature type="compositionally biased region" description="Basic and acidic residues" evidence="10">
    <location>
        <begin position="910"/>
        <end position="930"/>
    </location>
</feature>
<evidence type="ECO:0000256" key="8">
    <source>
        <dbReference type="ARBA" id="ARBA00023242"/>
    </source>
</evidence>
<feature type="region of interest" description="Disordered" evidence="10">
    <location>
        <begin position="1"/>
        <end position="106"/>
    </location>
</feature>
<evidence type="ECO:0000313" key="14">
    <source>
        <dbReference type="Proteomes" id="UP000287033"/>
    </source>
</evidence>
<dbReference type="PANTHER" id="PTHR45944">
    <property type="entry name" value="SCHNURRI, ISOFORM F"/>
    <property type="match status" value="1"/>
</dbReference>
<evidence type="ECO:0000259" key="11">
    <source>
        <dbReference type="PROSITE" id="PS50157"/>
    </source>
</evidence>
<dbReference type="GO" id="GO:0032502">
    <property type="term" value="P:developmental process"/>
    <property type="evidence" value="ECO:0007669"/>
    <property type="project" value="UniProtKB-ARBA"/>
</dbReference>
<protein>
    <recommendedName>
        <fullName evidence="15">Transcription factor HIVEP3</fullName>
    </recommendedName>
</protein>
<feature type="compositionally biased region" description="Pro residues" evidence="10">
    <location>
        <begin position="1633"/>
        <end position="1642"/>
    </location>
</feature>
<feature type="compositionally biased region" description="Low complexity" evidence="10">
    <location>
        <begin position="847"/>
        <end position="860"/>
    </location>
</feature>
<feature type="region of interest" description="Disordered" evidence="10">
    <location>
        <begin position="1887"/>
        <end position="1969"/>
    </location>
</feature>
<feature type="region of interest" description="Disordered" evidence="10">
    <location>
        <begin position="907"/>
        <end position="1152"/>
    </location>
</feature>
<dbReference type="SMART" id="SM00355">
    <property type="entry name" value="ZnF_C2H2"/>
    <property type="match status" value="5"/>
</dbReference>
<dbReference type="Proteomes" id="UP000287033">
    <property type="component" value="Unassembled WGS sequence"/>
</dbReference>
<dbReference type="PROSITE" id="PS50157">
    <property type="entry name" value="ZINC_FINGER_C2H2_2"/>
    <property type="match status" value="5"/>
</dbReference>
<feature type="region of interest" description="Disordered" evidence="10">
    <location>
        <begin position="265"/>
        <end position="360"/>
    </location>
</feature>
<dbReference type="InterPro" id="IPR034729">
    <property type="entry name" value="Znf_CCHC_HIVEP"/>
</dbReference>
<dbReference type="GO" id="GO:0005634">
    <property type="term" value="C:nucleus"/>
    <property type="evidence" value="ECO:0007669"/>
    <property type="project" value="UniProtKB-SubCell"/>
</dbReference>
<feature type="compositionally biased region" description="Low complexity" evidence="10">
    <location>
        <begin position="2225"/>
        <end position="2240"/>
    </location>
</feature>
<proteinExistence type="predicted"/>
<dbReference type="FunFam" id="3.30.160.60:FF:000083">
    <property type="entry name" value="Immunodeficiency virus type I enhancer binding protein 1"/>
    <property type="match status" value="1"/>
</dbReference>
<feature type="compositionally biased region" description="Polar residues" evidence="10">
    <location>
        <begin position="1046"/>
        <end position="1055"/>
    </location>
</feature>
<feature type="compositionally biased region" description="Basic and acidic residues" evidence="10">
    <location>
        <begin position="1955"/>
        <end position="1966"/>
    </location>
</feature>
<comment type="caution">
    <text evidence="13">The sequence shown here is derived from an EMBL/GenBank/DDBJ whole genome shotgun (WGS) entry which is preliminary data.</text>
</comment>
<name>A0A401RXG5_CHIPU</name>
<dbReference type="Gene3D" id="3.30.160.60">
    <property type="entry name" value="Classic Zinc Finger"/>
    <property type="match status" value="4"/>
</dbReference>
<feature type="compositionally biased region" description="Basic residues" evidence="10">
    <location>
        <begin position="878"/>
        <end position="892"/>
    </location>
</feature>
<feature type="region of interest" description="Disordered" evidence="10">
    <location>
        <begin position="607"/>
        <end position="648"/>
    </location>
</feature>
<dbReference type="FunFam" id="3.30.160.60:FF:001151">
    <property type="entry name" value="zinc finger homeobox protein 3"/>
    <property type="match status" value="1"/>
</dbReference>
<feature type="compositionally biased region" description="Polar residues" evidence="10">
    <location>
        <begin position="935"/>
        <end position="945"/>
    </location>
</feature>
<feature type="compositionally biased region" description="Low complexity" evidence="10">
    <location>
        <begin position="960"/>
        <end position="993"/>
    </location>
</feature>
<keyword evidence="7" id="KW-0804">Transcription</keyword>
<dbReference type="SUPFAM" id="SSF57667">
    <property type="entry name" value="beta-beta-alpha zinc fingers"/>
    <property type="match status" value="3"/>
</dbReference>
<feature type="region of interest" description="Disordered" evidence="10">
    <location>
        <begin position="490"/>
        <end position="515"/>
    </location>
</feature>
<keyword evidence="5" id="KW-0862">Zinc</keyword>
<dbReference type="OMA" id="EDRGPPN"/>
<feature type="compositionally biased region" description="Polar residues" evidence="10">
    <location>
        <begin position="1623"/>
        <end position="1632"/>
    </location>
</feature>
<feature type="compositionally biased region" description="Polar residues" evidence="10">
    <location>
        <begin position="802"/>
        <end position="818"/>
    </location>
</feature>
<feature type="domain" description="C2H2-type" evidence="11">
    <location>
        <begin position="655"/>
        <end position="682"/>
    </location>
</feature>
<organism evidence="13 14">
    <name type="scientific">Chiloscyllium punctatum</name>
    <name type="common">Brownbanded bambooshark</name>
    <name type="synonym">Hemiscyllium punctatum</name>
    <dbReference type="NCBI Taxonomy" id="137246"/>
    <lineage>
        <taxon>Eukaryota</taxon>
        <taxon>Metazoa</taxon>
        <taxon>Chordata</taxon>
        <taxon>Craniata</taxon>
        <taxon>Vertebrata</taxon>
        <taxon>Chondrichthyes</taxon>
        <taxon>Elasmobranchii</taxon>
        <taxon>Galeomorphii</taxon>
        <taxon>Galeoidea</taxon>
        <taxon>Orectolobiformes</taxon>
        <taxon>Hemiscylliidae</taxon>
        <taxon>Chiloscyllium</taxon>
    </lineage>
</organism>
<feature type="region of interest" description="Disordered" evidence="10">
    <location>
        <begin position="715"/>
        <end position="820"/>
    </location>
</feature>
<feature type="compositionally biased region" description="Polar residues" evidence="10">
    <location>
        <begin position="29"/>
        <end position="44"/>
    </location>
</feature>
<dbReference type="InterPro" id="IPR036236">
    <property type="entry name" value="Znf_C2H2_sf"/>
</dbReference>
<dbReference type="FunFam" id="3.30.160.60:FF:000202">
    <property type="entry name" value="Zinc finger protein 574"/>
    <property type="match status" value="1"/>
</dbReference>
<feature type="region of interest" description="Disordered" evidence="10">
    <location>
        <begin position="1598"/>
        <end position="1645"/>
    </location>
</feature>
<evidence type="ECO:0000256" key="6">
    <source>
        <dbReference type="ARBA" id="ARBA00023015"/>
    </source>
</evidence>
<sequence>MDPEPSGAHQKSTGRAEQSPCRTPGTGDISPSTVRSTIAYQPSQLHPPGSLGGDVVPPPPCFSAPLQLPTGERAHPLTPGPEQPKPHPCSYSFEQPQPGPAQLRQQPMPPVFMAPVKPELGLERRSWQLFDPRGPVASGSYVHGGLPSHGGHLLPSHCPKEDPVYSHQVPLKQDEAPRKERKPQKPGKYICHFCGRPCAKPSVLQKHIRSHTGERPYPCHSCGFSFKTKSNLYKHRKSHAHKLKAGLVPGTKGEMLAGTSTLEMEKLSGDEPEEHTEGDESTDSEDETAAMSAHSLTDLPPKHKHIPSSSSLGAQELSPRRASFTATQQNETPSLEEGSQVSETSLDLSFSHKPEDSHTIKQKLALRLSERRRALADEQSQTFLSPGSKGSTESGYFSRSESAELQISPPQASAKSYAEIILGKYGRYSQKTSMIAASATQRMQPMALEDKPSSLSFSLPKAQMEQNVIEHITKLITINEAVVDTSQIDSVKPRRTSLSRRGSIESPKPSTSRESFQFDLKLLGSDPSRHPFSAAARHVHSATETVPLTRSNSMPSAGSACFPPTFKGSYSFDDRMADPGQVFSQSHGLVSQHRMLKRQKAIELPSGMEYQTGESGFSAKEMQAPPGRSGEEQEPVEGDPTKKTKKGSRVKGLMYECDICGARYRKRNNYETHKKYYCSELQAPRSRPYLAHIPRESQHGALPHDMQPQMVHYKLRPSLELTPARKRRKEKSLGDDEEPPGDYSSRSAPVMVPSVPSSVGTAPPGSAPLSSQAVGSPSGLAHPGARGEATEAGLELGIGAGPTSTETQVLGSDSSSKRATAKEISVIQHTNALSRPSSFEKSESLEHLSSVSSQESLSVEYPSQSVGAEPSWHSVPQHPRHHHHHHHHPLQARLVRQRKIQVPEILVTEEPDKSERDKEAAVKEPERAPEEFQWPQRSQTLSQFPTEKLPPKKKRLRLAEMSQSSGESSFESVTLARSPSQESSISHGSSHSVSFEREEYCKPGEASSLKEGVGPLSEIHARPPGSHMLTVPAHYHHQREMRRSSSEQASSGQPPSETPEIRSKSFDYGSLSSESTSGPKLASPLKERRRCFLVRQTSLSGYGESEQEAKSSSKQDKPEQAHVPGKSSVHGLSSRYHSPPPPPLSHSCQPSVSQLPSEAAQLFYTQPPTEAFQVFQQPLPQAGQQQKQYQQQQLSPFPAPHHLQQQGQISSLLPSLVMPEVLSTPVALPHVPYPLFASPQLPVRQAQLQASQQLLQQPVELSVHPASLLHRQRLAPSSTSQAAYLPLHSQLAFQLQAETGGHFREQKHPSHLSPPVRVPSCSPPFPSQSEYSSAGAVHSSAISSPGTASLSASQPSVTEFPELLQPVVSLVVPVRVQTHMPTYGSAMYTTLSQMLVTQSAESPSAVVICRVEDCKPKGTLVCTAAMQGLGLDLSQMIASHHRDLFQSPYLRIPFPMTERKGYIPLTSPTEGMCGTDSYQTTIGGSKRMLSPAGSLELTMETQQQKRVKEEEIEEETEESTEPVKHLSIMHSRAEDATRRQKPQLPRQQLTESTASSTQTSQEWDSSAKQTLPLPQFSLQSPGTSEVYKPWPVHQYGNKPLLGSVKKEDTQEPVRERAPVHAQELQQPPTSTLPEPPTCPSPAKPSAYLTDVSDIQQVLHFPSLHTTTNVSWCYLKYTKPNPVQQTDRRSSVYASWCISLYNPNLPGMSTKLSLALLKSKQKTSKEIYTMAAVPRREAGKLVPSNTRKLRVSEIHTPTPLPGDGRKEVCKLEKEEERREKHEDETSTPKRLEQTRIKIFEGGYKSNEDYVYVRGRGRGKYVCEECGIRCKKPSMLKKHIRTHTDLRPYVCNYCNFAFKTKGNLTKHMKSKAHSKKCQEMGVTVALMEDVESEEGTSEEKLKKAEEIEGTEPGEEHQFSDVEESDDDDDNDDDDEEEEEEEQFHSDSSSLGLPPRISSKELEQSESKLKMSRMGYHSIHEEPSTPSHALHFLSSRNTQTAHEGQSYSGLSGTAQDYVFSHLPLHSQQLVRTPYPMIPIGGIQMVQTRPGLVPSPIVSLQSGIPVNPTAPDPFSATRTEATIHFEEGVLLRPKSAEATTSKPLPLPQLSVPTAPVVTVPSLARSSKPSITLQRTETVELDKATAYKQEEYRVPIYSEPSTIAALSHSGQAAGSARLDSPSTSHEHSPKPSTSGEGSSKDLSTKQFGCSDTYYESARTLATTEPMHPLHGSGSSSSDSSSPSHSFQTGAGRTASSGQSHPVRTQSGSNPEYKGEGFVHLDMQKDNKTGSS</sequence>
<reference evidence="13 14" key="1">
    <citation type="journal article" date="2018" name="Nat. Ecol. Evol.">
        <title>Shark genomes provide insights into elasmobranch evolution and the origin of vertebrates.</title>
        <authorList>
            <person name="Hara Y"/>
            <person name="Yamaguchi K"/>
            <person name="Onimaru K"/>
            <person name="Kadota M"/>
            <person name="Koyanagi M"/>
            <person name="Keeley SD"/>
            <person name="Tatsumi K"/>
            <person name="Tanaka K"/>
            <person name="Motone F"/>
            <person name="Kageyama Y"/>
            <person name="Nozu R"/>
            <person name="Adachi N"/>
            <person name="Nishimura O"/>
            <person name="Nakagawa R"/>
            <person name="Tanegashima C"/>
            <person name="Kiyatake I"/>
            <person name="Matsumoto R"/>
            <person name="Murakumo K"/>
            <person name="Nishida K"/>
            <person name="Terakita A"/>
            <person name="Kuratani S"/>
            <person name="Sato K"/>
            <person name="Hyodo S Kuraku.S."/>
        </authorList>
    </citation>
    <scope>NUCLEOTIDE SEQUENCE [LARGE SCALE GENOMIC DNA]</scope>
</reference>
<feature type="compositionally biased region" description="Basic and acidic residues" evidence="10">
    <location>
        <begin position="350"/>
        <end position="359"/>
    </location>
</feature>
<evidence type="ECO:0000256" key="5">
    <source>
        <dbReference type="ARBA" id="ARBA00022833"/>
    </source>
</evidence>
<feature type="compositionally biased region" description="Basic and acidic residues" evidence="10">
    <location>
        <begin position="1604"/>
        <end position="1618"/>
    </location>
</feature>
<dbReference type="Pfam" id="PF00096">
    <property type="entry name" value="zf-C2H2"/>
    <property type="match status" value="4"/>
</dbReference>
<dbReference type="STRING" id="137246.A0A401RXG5"/>
<dbReference type="GO" id="GO:0000981">
    <property type="term" value="F:DNA-binding transcription factor activity, RNA polymerase II-specific"/>
    <property type="evidence" value="ECO:0007669"/>
    <property type="project" value="TreeGrafter"/>
</dbReference>
<feature type="domain" description="CCHC HIVEP-type" evidence="12">
    <location>
        <begin position="652"/>
        <end position="682"/>
    </location>
</feature>
<feature type="compositionally biased region" description="Acidic residues" evidence="10">
    <location>
        <begin position="270"/>
        <end position="288"/>
    </location>
</feature>
<feature type="compositionally biased region" description="Pro residues" evidence="10">
    <location>
        <begin position="78"/>
        <end position="87"/>
    </location>
</feature>
<evidence type="ECO:0000256" key="7">
    <source>
        <dbReference type="ARBA" id="ARBA00023163"/>
    </source>
</evidence>
<evidence type="ECO:0000256" key="10">
    <source>
        <dbReference type="SAM" id="MobiDB-lite"/>
    </source>
</evidence>
<feature type="domain" description="C2H2-type" evidence="11">
    <location>
        <begin position="189"/>
        <end position="216"/>
    </location>
</feature>
<feature type="compositionally biased region" description="Acidic residues" evidence="10">
    <location>
        <begin position="1510"/>
        <end position="1520"/>
    </location>
</feature>
<feature type="compositionally biased region" description="Polar residues" evidence="10">
    <location>
        <begin position="2241"/>
        <end position="2264"/>
    </location>
</feature>
<gene>
    <name evidence="13" type="ORF">chiPu_0001222</name>
</gene>
<comment type="subcellular location">
    <subcellularLocation>
        <location evidence="1">Nucleus</location>
    </subcellularLocation>
</comment>
<feature type="domain" description="C2H2-type" evidence="11">
    <location>
        <begin position="1819"/>
        <end position="1846"/>
    </location>
</feature>
<dbReference type="PROSITE" id="PS51811">
    <property type="entry name" value="ZF_CCHC_HIVEP"/>
    <property type="match status" value="1"/>
</dbReference>
<feature type="compositionally biased region" description="Basic and acidic residues" evidence="10">
    <location>
        <begin position="2267"/>
        <end position="2286"/>
    </location>
</feature>
<dbReference type="PANTHER" id="PTHR45944:SF5">
    <property type="entry name" value="TRANSCRIPTION FACTOR HIVEP3"/>
    <property type="match status" value="1"/>
</dbReference>
<feature type="region of interest" description="Disordered" evidence="10">
    <location>
        <begin position="2162"/>
        <end position="2200"/>
    </location>
</feature>
<dbReference type="GO" id="GO:0008270">
    <property type="term" value="F:zinc ion binding"/>
    <property type="evidence" value="ECO:0007669"/>
    <property type="project" value="UniProtKB-KW"/>
</dbReference>
<evidence type="ECO:0000256" key="4">
    <source>
        <dbReference type="ARBA" id="ARBA00022771"/>
    </source>
</evidence>
<evidence type="ECO:0008006" key="15">
    <source>
        <dbReference type="Google" id="ProtNLM"/>
    </source>
</evidence>
<keyword evidence="3" id="KW-0677">Repeat</keyword>
<evidence type="ECO:0000256" key="1">
    <source>
        <dbReference type="ARBA" id="ARBA00004123"/>
    </source>
</evidence>
<dbReference type="InterPro" id="IPR051969">
    <property type="entry name" value="Zinc-finger_DNA-bd_regulators"/>
</dbReference>
<feature type="compositionally biased region" description="Basic and acidic residues" evidence="10">
    <location>
        <begin position="1895"/>
        <end position="1904"/>
    </location>
</feature>
<dbReference type="PROSITE" id="PS00028">
    <property type="entry name" value="ZINC_FINGER_C2H2_1"/>
    <property type="match status" value="4"/>
</dbReference>
<feature type="compositionally biased region" description="Basic and acidic residues" evidence="10">
    <location>
        <begin position="1107"/>
        <end position="1120"/>
    </location>
</feature>
<feature type="compositionally biased region" description="Polar residues" evidence="10">
    <location>
        <begin position="324"/>
        <end position="348"/>
    </location>
</feature>
<dbReference type="GO" id="GO:0000978">
    <property type="term" value="F:RNA polymerase II cis-regulatory region sequence-specific DNA binding"/>
    <property type="evidence" value="ECO:0007669"/>
    <property type="project" value="TreeGrafter"/>
</dbReference>
<feature type="compositionally biased region" description="Low complexity" evidence="10">
    <location>
        <begin position="744"/>
        <end position="759"/>
    </location>
</feature>
<feature type="region of interest" description="Disordered" evidence="10">
    <location>
        <begin position="845"/>
        <end position="892"/>
    </location>
</feature>
<feature type="region of interest" description="Disordered" evidence="10">
    <location>
        <begin position="377"/>
        <end position="396"/>
    </location>
</feature>
<dbReference type="EMBL" id="BEZZ01000018">
    <property type="protein sequence ID" value="GCC22832.1"/>
    <property type="molecule type" value="Genomic_DNA"/>
</dbReference>
<keyword evidence="8" id="KW-0539">Nucleus</keyword>
<keyword evidence="2" id="KW-0479">Metal-binding</keyword>
<keyword evidence="14" id="KW-1185">Reference proteome</keyword>
<feature type="domain" description="C2H2-type" evidence="11">
    <location>
        <begin position="1847"/>
        <end position="1876"/>
    </location>
</feature>
<accession>A0A401RXG5</accession>
<evidence type="ECO:0000256" key="2">
    <source>
        <dbReference type="ARBA" id="ARBA00022723"/>
    </source>
</evidence>
<feature type="compositionally biased region" description="Polar residues" evidence="10">
    <location>
        <begin position="378"/>
        <end position="396"/>
    </location>
</feature>
<evidence type="ECO:0000256" key="9">
    <source>
        <dbReference type="PROSITE-ProRule" id="PRU00042"/>
    </source>
</evidence>
<keyword evidence="4 9" id="KW-0863">Zinc-finger</keyword>
<dbReference type="InterPro" id="IPR013087">
    <property type="entry name" value="Znf_C2H2_type"/>
</dbReference>
<evidence type="ECO:0000259" key="12">
    <source>
        <dbReference type="PROSITE" id="PS51811"/>
    </source>
</evidence>
<feature type="compositionally biased region" description="Acidic residues" evidence="10">
    <location>
        <begin position="1918"/>
        <end position="1939"/>
    </location>
</feature>
<dbReference type="OrthoDB" id="10042249at2759"/>
<feature type="region of interest" description="Disordered" evidence="10">
    <location>
        <begin position="2219"/>
        <end position="2286"/>
    </location>
</feature>
<feature type="compositionally biased region" description="Low complexity" evidence="10">
    <location>
        <begin position="1542"/>
        <end position="1561"/>
    </location>
</feature>